<dbReference type="Proteomes" id="UP000238956">
    <property type="component" value="Chromosome"/>
</dbReference>
<dbReference type="AlphaFoldDB" id="A0A2L0D4C3"/>
<accession>A0A2L0D4C3</accession>
<dbReference type="SMART" id="SM00028">
    <property type="entry name" value="TPR"/>
    <property type="match status" value="2"/>
</dbReference>
<name>A0A2L0D4C3_9STRE</name>
<protein>
    <recommendedName>
        <fullName evidence="4">Tetratricopeptide repeat protein</fullName>
    </recommendedName>
</protein>
<evidence type="ECO:0000313" key="2">
    <source>
        <dbReference type="EMBL" id="AUW96656.1"/>
    </source>
</evidence>
<keyword evidence="1" id="KW-0802">TPR repeat</keyword>
<dbReference type="InterPro" id="IPR019734">
    <property type="entry name" value="TPR_rpt"/>
</dbReference>
<dbReference type="Pfam" id="PF13181">
    <property type="entry name" value="TPR_8"/>
    <property type="match status" value="1"/>
</dbReference>
<reference evidence="2 3" key="1">
    <citation type="submission" date="2017-12" db="EMBL/GenBank/DDBJ databases">
        <authorList>
            <person name="Hurst M.R.H."/>
        </authorList>
    </citation>
    <scope>NUCLEOTIDE SEQUENCE [LARGE SCALE GENOMIC DNA]</scope>
    <source>
        <strain evidence="2 3">TH11417</strain>
    </source>
</reference>
<dbReference type="Gene3D" id="1.25.40.10">
    <property type="entry name" value="Tetratricopeptide repeat domain"/>
    <property type="match status" value="3"/>
</dbReference>
<dbReference type="GeneID" id="98393422"/>
<dbReference type="PROSITE" id="PS50293">
    <property type="entry name" value="TPR_REGION"/>
    <property type="match status" value="1"/>
</dbReference>
<dbReference type="PROSITE" id="PS50005">
    <property type="entry name" value="TPR"/>
    <property type="match status" value="1"/>
</dbReference>
<dbReference type="KEGG" id="splr:C0J00_05800"/>
<dbReference type="SUPFAM" id="SSF48452">
    <property type="entry name" value="TPR-like"/>
    <property type="match status" value="1"/>
</dbReference>
<evidence type="ECO:0000313" key="3">
    <source>
        <dbReference type="Proteomes" id="UP000238956"/>
    </source>
</evidence>
<keyword evidence="3" id="KW-1185">Reference proteome</keyword>
<sequence>MWNSEKMVASIQSQDLAHADKYFERALKEDDEQVLLDLGSYLESIGFLPQAKRIYDKLRSQYPDVNLNLAQIVAEDGDFEAAFLYLDAIDSESEDYINALVIMADLYQMEGLADVARDKLEQALALSDQPLIRFGLAEMQMEVGDFKEAITNYAALDNRAILEETGVSTYERIGRAYADMGKFEAAIEFLEKAVEIDYDDMTVFELATLLFDQEEYQRANLYFKQLDTMNPDFAGYEYYYAQSLHEEHKIEEALKLTQQGLSKNAYDSQLLLLASQLAYENHDAKLSESYLLSAKDLAEDMEEVTLRLTNLYLEEERYEEVVSLEIADLDNLLAKWNIAKAHQALDQEEEAYAIYQDIAKDLNQNPEFLHDYAYILREFGQLELATETAKTYLSLVPDDLNMQSFLEELSH</sequence>
<dbReference type="PANTHER" id="PTHR12558:SF13">
    <property type="entry name" value="CELL DIVISION CYCLE PROTEIN 27 HOMOLOG"/>
    <property type="match status" value="1"/>
</dbReference>
<dbReference type="RefSeq" id="WP_104967983.1">
    <property type="nucleotide sequence ID" value="NZ_CP025536.1"/>
</dbReference>
<dbReference type="InterPro" id="IPR011990">
    <property type="entry name" value="TPR-like_helical_dom_sf"/>
</dbReference>
<dbReference type="Pfam" id="PF13432">
    <property type="entry name" value="TPR_16"/>
    <property type="match status" value="1"/>
</dbReference>
<proteinExistence type="predicted"/>
<reference evidence="2 3" key="2">
    <citation type="submission" date="2018-02" db="EMBL/GenBank/DDBJ databases">
        <title>Whole genome sequencing analysis of Streptococcus pluranimalium isolated from cattle infected mastitis in China.</title>
        <authorList>
            <person name="Zhang J.-R."/>
            <person name="Hu G.-Z."/>
        </authorList>
    </citation>
    <scope>NUCLEOTIDE SEQUENCE [LARGE SCALE GENOMIC DNA]</scope>
    <source>
        <strain evidence="2 3">TH11417</strain>
    </source>
</reference>
<dbReference type="PANTHER" id="PTHR12558">
    <property type="entry name" value="CELL DIVISION CYCLE 16,23,27"/>
    <property type="match status" value="1"/>
</dbReference>
<evidence type="ECO:0008006" key="4">
    <source>
        <dbReference type="Google" id="ProtNLM"/>
    </source>
</evidence>
<feature type="repeat" description="TPR" evidence="1">
    <location>
        <begin position="167"/>
        <end position="200"/>
    </location>
</feature>
<organism evidence="2 3">
    <name type="scientific">Streptococcus pluranimalium</name>
    <dbReference type="NCBI Taxonomy" id="82348"/>
    <lineage>
        <taxon>Bacteria</taxon>
        <taxon>Bacillati</taxon>
        <taxon>Bacillota</taxon>
        <taxon>Bacilli</taxon>
        <taxon>Lactobacillales</taxon>
        <taxon>Streptococcaceae</taxon>
        <taxon>Streptococcus</taxon>
    </lineage>
</organism>
<dbReference type="EMBL" id="CP025536">
    <property type="protein sequence ID" value="AUW96656.1"/>
    <property type="molecule type" value="Genomic_DNA"/>
</dbReference>
<gene>
    <name evidence="2" type="ORF">C0J00_05800</name>
</gene>
<dbReference type="OrthoDB" id="2080803at2"/>
<evidence type="ECO:0000256" key="1">
    <source>
        <dbReference type="PROSITE-ProRule" id="PRU00339"/>
    </source>
</evidence>